<name>J3NZA3_GAET3</name>
<protein>
    <submittedName>
        <fullName evidence="1 2">Uncharacterized protein</fullName>
    </submittedName>
</protein>
<evidence type="ECO:0000313" key="2">
    <source>
        <dbReference type="EnsemblFungi" id="EJT76686"/>
    </source>
</evidence>
<sequence>MARCIVAPVAKIGFGHVLCIASRTGFAKTALGYEIKSANAVAWGHDRFVAELGDHGVSHGSNADANSSVVYSIPLPTTRRSRGSFRDLQVLLEVSKNGERGAFRESNHPRVVAMSTRDCRSSRPSRMNSKSLAWRYRDPGVLFEVVDKFDQVNDMPQLDSMNSENGIKLVRSIFGRVTQYNDERLTANVPVASRHILNHRRIGDRDLIAVDVRVPGSIGGGVVLVEQYLV</sequence>
<evidence type="ECO:0000313" key="1">
    <source>
        <dbReference type="EMBL" id="EJT76686.1"/>
    </source>
</evidence>
<reference evidence="2" key="5">
    <citation type="submission" date="2018-04" db="UniProtKB">
        <authorList>
            <consortium name="EnsemblFungi"/>
        </authorList>
    </citation>
    <scope>IDENTIFICATION</scope>
    <source>
        <strain evidence="2">R3-111a-1</strain>
    </source>
</reference>
<dbReference type="RefSeq" id="XP_009222686.1">
    <property type="nucleotide sequence ID" value="XM_009224422.1"/>
</dbReference>
<dbReference type="Proteomes" id="UP000006039">
    <property type="component" value="Unassembled WGS sequence"/>
</dbReference>
<accession>J3NZA3</accession>
<gene>
    <name evidence="2" type="primary">20347060</name>
    <name evidence="1" type="ORF">GGTG_06602</name>
</gene>
<dbReference type="AlphaFoldDB" id="J3NZA3"/>
<dbReference type="GeneID" id="20347060"/>
<dbReference type="EnsemblFungi" id="EJT76686">
    <property type="protein sequence ID" value="EJT76686"/>
    <property type="gene ID" value="GGTG_06602"/>
</dbReference>
<dbReference type="EMBL" id="GL385397">
    <property type="protein sequence ID" value="EJT76686.1"/>
    <property type="molecule type" value="Genomic_DNA"/>
</dbReference>
<reference evidence="3" key="1">
    <citation type="submission" date="2010-07" db="EMBL/GenBank/DDBJ databases">
        <title>The genome sequence of Gaeumannomyces graminis var. tritici strain R3-111a-1.</title>
        <authorList>
            <consortium name="The Broad Institute Genome Sequencing Platform"/>
            <person name="Ma L.-J."/>
            <person name="Dead R."/>
            <person name="Young S."/>
            <person name="Zeng Q."/>
            <person name="Koehrsen M."/>
            <person name="Alvarado L."/>
            <person name="Berlin A."/>
            <person name="Chapman S.B."/>
            <person name="Chen Z."/>
            <person name="Freedman E."/>
            <person name="Gellesch M."/>
            <person name="Goldberg J."/>
            <person name="Griggs A."/>
            <person name="Gujja S."/>
            <person name="Heilman E.R."/>
            <person name="Heiman D."/>
            <person name="Hepburn T."/>
            <person name="Howarth C."/>
            <person name="Jen D."/>
            <person name="Larson L."/>
            <person name="Mehta T."/>
            <person name="Neiman D."/>
            <person name="Pearson M."/>
            <person name="Roberts A."/>
            <person name="Saif S."/>
            <person name="Shea T."/>
            <person name="Shenoy N."/>
            <person name="Sisk P."/>
            <person name="Stolte C."/>
            <person name="Sykes S."/>
            <person name="Walk T."/>
            <person name="White J."/>
            <person name="Yandava C."/>
            <person name="Haas B."/>
            <person name="Nusbaum C."/>
            <person name="Birren B."/>
        </authorList>
    </citation>
    <scope>NUCLEOTIDE SEQUENCE [LARGE SCALE GENOMIC DNA]</scope>
    <source>
        <strain evidence="3">R3-111a-1</strain>
    </source>
</reference>
<organism evidence="1">
    <name type="scientific">Gaeumannomyces tritici (strain R3-111a-1)</name>
    <name type="common">Wheat and barley take-all root rot fungus</name>
    <name type="synonym">Gaeumannomyces graminis var. tritici</name>
    <dbReference type="NCBI Taxonomy" id="644352"/>
    <lineage>
        <taxon>Eukaryota</taxon>
        <taxon>Fungi</taxon>
        <taxon>Dikarya</taxon>
        <taxon>Ascomycota</taxon>
        <taxon>Pezizomycotina</taxon>
        <taxon>Sordariomycetes</taxon>
        <taxon>Sordariomycetidae</taxon>
        <taxon>Magnaporthales</taxon>
        <taxon>Magnaporthaceae</taxon>
        <taxon>Gaeumannomyces</taxon>
    </lineage>
</organism>
<proteinExistence type="predicted"/>
<keyword evidence="3" id="KW-1185">Reference proteome</keyword>
<evidence type="ECO:0000313" key="3">
    <source>
        <dbReference type="Proteomes" id="UP000006039"/>
    </source>
</evidence>
<reference evidence="1" key="2">
    <citation type="submission" date="2010-07" db="EMBL/GenBank/DDBJ databases">
        <authorList>
            <consortium name="The Broad Institute Genome Sequencing Platform"/>
            <consortium name="Broad Institute Genome Sequencing Center for Infectious Disease"/>
            <person name="Ma L.-J."/>
            <person name="Dead R."/>
            <person name="Young S."/>
            <person name="Zeng Q."/>
            <person name="Koehrsen M."/>
            <person name="Alvarado L."/>
            <person name="Berlin A."/>
            <person name="Chapman S.B."/>
            <person name="Chen Z."/>
            <person name="Freedman E."/>
            <person name="Gellesch M."/>
            <person name="Goldberg J."/>
            <person name="Griggs A."/>
            <person name="Gujja S."/>
            <person name="Heilman E.R."/>
            <person name="Heiman D."/>
            <person name="Hepburn T."/>
            <person name="Howarth C."/>
            <person name="Jen D."/>
            <person name="Larson L."/>
            <person name="Mehta T."/>
            <person name="Neiman D."/>
            <person name="Pearson M."/>
            <person name="Roberts A."/>
            <person name="Saif S."/>
            <person name="Shea T."/>
            <person name="Shenoy N."/>
            <person name="Sisk P."/>
            <person name="Stolte C."/>
            <person name="Sykes S."/>
            <person name="Walk T."/>
            <person name="White J."/>
            <person name="Yandava C."/>
            <person name="Haas B."/>
            <person name="Nusbaum C."/>
            <person name="Birren B."/>
        </authorList>
    </citation>
    <scope>NUCLEOTIDE SEQUENCE</scope>
    <source>
        <strain evidence="1">R3-111a-1</strain>
    </source>
</reference>
<reference evidence="2" key="4">
    <citation type="journal article" date="2015" name="G3 (Bethesda)">
        <title>Genome sequences of three phytopathogenic species of the Magnaporthaceae family of fungi.</title>
        <authorList>
            <person name="Okagaki L.H."/>
            <person name="Nunes C.C."/>
            <person name="Sailsbery J."/>
            <person name="Clay B."/>
            <person name="Brown D."/>
            <person name="John T."/>
            <person name="Oh Y."/>
            <person name="Young N."/>
            <person name="Fitzgerald M."/>
            <person name="Haas B.J."/>
            <person name="Zeng Q."/>
            <person name="Young S."/>
            <person name="Adiconis X."/>
            <person name="Fan L."/>
            <person name="Levin J.Z."/>
            <person name="Mitchell T.K."/>
            <person name="Okubara P.A."/>
            <person name="Farman M.L."/>
            <person name="Kohn L.M."/>
            <person name="Birren B."/>
            <person name="Ma L.-J."/>
            <person name="Dean R.A."/>
        </authorList>
    </citation>
    <scope>NUCLEOTIDE SEQUENCE</scope>
    <source>
        <strain evidence="2">R3-111a-1</strain>
    </source>
</reference>
<dbReference type="VEuPathDB" id="FungiDB:GGTG_06602"/>
<reference evidence="1" key="3">
    <citation type="submission" date="2010-09" db="EMBL/GenBank/DDBJ databases">
        <title>Annotation of Gaeumannomyces graminis var. tritici R3-111a-1.</title>
        <authorList>
            <consortium name="The Broad Institute Genome Sequencing Platform"/>
            <person name="Ma L.-J."/>
            <person name="Dead R."/>
            <person name="Young S.K."/>
            <person name="Zeng Q."/>
            <person name="Gargeya S."/>
            <person name="Fitzgerald M."/>
            <person name="Haas B."/>
            <person name="Abouelleil A."/>
            <person name="Alvarado L."/>
            <person name="Arachchi H.M."/>
            <person name="Berlin A."/>
            <person name="Brown A."/>
            <person name="Chapman S.B."/>
            <person name="Chen Z."/>
            <person name="Dunbar C."/>
            <person name="Freedman E."/>
            <person name="Gearin G."/>
            <person name="Gellesch M."/>
            <person name="Goldberg J."/>
            <person name="Griggs A."/>
            <person name="Gujja S."/>
            <person name="Heiman D."/>
            <person name="Howarth C."/>
            <person name="Larson L."/>
            <person name="Lui A."/>
            <person name="MacDonald P.J.P."/>
            <person name="Mehta T."/>
            <person name="Montmayeur A."/>
            <person name="Murphy C."/>
            <person name="Neiman D."/>
            <person name="Pearson M."/>
            <person name="Priest M."/>
            <person name="Roberts A."/>
            <person name="Saif S."/>
            <person name="Shea T."/>
            <person name="Shenoy N."/>
            <person name="Sisk P."/>
            <person name="Stolte C."/>
            <person name="Sykes S."/>
            <person name="Yandava C."/>
            <person name="Wortman J."/>
            <person name="Nusbaum C."/>
            <person name="Birren B."/>
        </authorList>
    </citation>
    <scope>NUCLEOTIDE SEQUENCE</scope>
    <source>
        <strain evidence="1">R3-111a-1</strain>
    </source>
</reference>
<dbReference type="HOGENOM" id="CLU_1204842_0_0_1"/>